<dbReference type="Proteomes" id="UP001158576">
    <property type="component" value="Chromosome XSR"/>
</dbReference>
<dbReference type="InterPro" id="IPR046341">
    <property type="entry name" value="SET_dom_sf"/>
</dbReference>
<sequence length="376" mass="44297">MFHRYDRSLEIDVDQSINLENFPYTGRGVQAIERVQKGKKIFHINSEWLVTPRFVIENLKEATYFCEAAGRLGRNVDAFDLLTLWIVTESTQGYGKKSKFEKYFETLPIKYSVPYFLPEKYQKLLTTQVRTDVEKELNKLYDRHEIFTSIRKNIRETYHREIISECSWIKFRWAAATIKTRQIYIYDEKYNDMKIEGLEIGTPFDSSGLAPWFDMLNHGDVGHVNCKFYCMSPEKGLICEAIRDILTETLFDKFAEHEIAKSSTSLKIFQTGPQCDVVPFLVELMPHACPLRNKNDLEIEALKIMELMMIKRIAEIEQLDELETREFKNDRKYPCAVDSFRTLRQSHRFIAERELERLDNLNFKKANESAIIDEDL</sequence>
<reference evidence="1 2" key="1">
    <citation type="submission" date="2021-04" db="EMBL/GenBank/DDBJ databases">
        <authorList>
            <person name="Bliznina A."/>
        </authorList>
    </citation>
    <scope>NUCLEOTIDE SEQUENCE [LARGE SCALE GENOMIC DNA]</scope>
</reference>
<dbReference type="EMBL" id="OU015569">
    <property type="protein sequence ID" value="CAG5099154.1"/>
    <property type="molecule type" value="Genomic_DNA"/>
</dbReference>
<protein>
    <submittedName>
        <fullName evidence="1">Oidioi.mRNA.OKI2018_I69.XSR.g16300.t1.cds</fullName>
    </submittedName>
</protein>
<dbReference type="InterPro" id="IPR050600">
    <property type="entry name" value="SETD3_SETD6_MTase"/>
</dbReference>
<evidence type="ECO:0000313" key="2">
    <source>
        <dbReference type="Proteomes" id="UP001158576"/>
    </source>
</evidence>
<dbReference type="PANTHER" id="PTHR13271:SF151">
    <property type="entry name" value="SET DOMAIN-CONTAINING PROTEIN 4"/>
    <property type="match status" value="1"/>
</dbReference>
<dbReference type="PANTHER" id="PTHR13271">
    <property type="entry name" value="UNCHARACTERIZED PUTATIVE METHYLTRANSFERASE"/>
    <property type="match status" value="1"/>
</dbReference>
<name>A0ABN7SJW1_OIKDI</name>
<organism evidence="1 2">
    <name type="scientific">Oikopleura dioica</name>
    <name type="common">Tunicate</name>
    <dbReference type="NCBI Taxonomy" id="34765"/>
    <lineage>
        <taxon>Eukaryota</taxon>
        <taxon>Metazoa</taxon>
        <taxon>Chordata</taxon>
        <taxon>Tunicata</taxon>
        <taxon>Appendicularia</taxon>
        <taxon>Copelata</taxon>
        <taxon>Oikopleuridae</taxon>
        <taxon>Oikopleura</taxon>
    </lineage>
</organism>
<dbReference type="CDD" id="cd10527">
    <property type="entry name" value="SET_LSMT"/>
    <property type="match status" value="1"/>
</dbReference>
<accession>A0ABN7SJW1</accession>
<gene>
    <name evidence="1" type="ORF">OKIOD_LOCUS7858</name>
</gene>
<dbReference type="SUPFAM" id="SSF82199">
    <property type="entry name" value="SET domain"/>
    <property type="match status" value="1"/>
</dbReference>
<dbReference type="Gene3D" id="3.90.1410.10">
    <property type="entry name" value="set domain protein methyltransferase, domain 1"/>
    <property type="match status" value="1"/>
</dbReference>
<proteinExistence type="predicted"/>
<keyword evidence="2" id="KW-1185">Reference proteome</keyword>
<evidence type="ECO:0000313" key="1">
    <source>
        <dbReference type="EMBL" id="CAG5099154.1"/>
    </source>
</evidence>